<evidence type="ECO:0000256" key="2">
    <source>
        <dbReference type="ARBA" id="ARBA00022692"/>
    </source>
</evidence>
<dbReference type="Pfam" id="PF01925">
    <property type="entry name" value="TauE"/>
    <property type="match status" value="1"/>
</dbReference>
<evidence type="ECO:0000313" key="7">
    <source>
        <dbReference type="Proteomes" id="UP001056035"/>
    </source>
</evidence>
<gene>
    <name evidence="6" type="ORF">NBH00_11755</name>
</gene>
<feature type="transmembrane region" description="Helical" evidence="5">
    <location>
        <begin position="42"/>
        <end position="59"/>
    </location>
</feature>
<reference evidence="6 7" key="1">
    <citation type="submission" date="2022-06" db="EMBL/GenBank/DDBJ databases">
        <title>Paraconexibacter antarcticus.</title>
        <authorList>
            <person name="Kim C.S."/>
        </authorList>
    </citation>
    <scope>NUCLEOTIDE SEQUENCE [LARGE SCALE GENOMIC DNA]</scope>
    <source>
        <strain evidence="6 7">02-257</strain>
    </source>
</reference>
<evidence type="ECO:0000256" key="5">
    <source>
        <dbReference type="RuleBase" id="RU363041"/>
    </source>
</evidence>
<proteinExistence type="inferred from homology"/>
<dbReference type="RefSeq" id="WP_254573512.1">
    <property type="nucleotide sequence ID" value="NZ_CP098502.1"/>
</dbReference>
<dbReference type="InterPro" id="IPR002781">
    <property type="entry name" value="TM_pro_TauE-like"/>
</dbReference>
<organism evidence="6 7">
    <name type="scientific">Paraconexibacter antarcticus</name>
    <dbReference type="NCBI Taxonomy" id="2949664"/>
    <lineage>
        <taxon>Bacteria</taxon>
        <taxon>Bacillati</taxon>
        <taxon>Actinomycetota</taxon>
        <taxon>Thermoleophilia</taxon>
        <taxon>Solirubrobacterales</taxon>
        <taxon>Paraconexibacteraceae</taxon>
        <taxon>Paraconexibacter</taxon>
    </lineage>
</organism>
<comment type="subcellular location">
    <subcellularLocation>
        <location evidence="5">Cell membrane</location>
        <topology evidence="5">Multi-pass membrane protein</topology>
    </subcellularLocation>
    <subcellularLocation>
        <location evidence="1">Membrane</location>
        <topology evidence="1">Multi-pass membrane protein</topology>
    </subcellularLocation>
</comment>
<evidence type="ECO:0000256" key="4">
    <source>
        <dbReference type="ARBA" id="ARBA00023136"/>
    </source>
</evidence>
<keyword evidence="7" id="KW-1185">Reference proteome</keyword>
<comment type="similarity">
    <text evidence="5">Belongs to the 4-toluene sulfonate uptake permease (TSUP) (TC 2.A.102) family.</text>
</comment>
<keyword evidence="2 5" id="KW-0812">Transmembrane</keyword>
<protein>
    <recommendedName>
        <fullName evidence="5">Probable membrane transporter protein</fullName>
    </recommendedName>
</protein>
<keyword evidence="3 5" id="KW-1133">Transmembrane helix</keyword>
<evidence type="ECO:0000313" key="6">
    <source>
        <dbReference type="EMBL" id="UTI66857.1"/>
    </source>
</evidence>
<evidence type="ECO:0000256" key="1">
    <source>
        <dbReference type="ARBA" id="ARBA00004141"/>
    </source>
</evidence>
<dbReference type="Proteomes" id="UP001056035">
    <property type="component" value="Chromosome"/>
</dbReference>
<sequence length="60" mass="5752">MVVEAVALGLVIGVVVGMLGGGGAILTVPVLVYVLGQDVHEATTTSLLVVAAAAGMGAYG</sequence>
<evidence type="ECO:0000256" key="3">
    <source>
        <dbReference type="ARBA" id="ARBA00022989"/>
    </source>
</evidence>
<dbReference type="EMBL" id="CP098502">
    <property type="protein sequence ID" value="UTI66857.1"/>
    <property type="molecule type" value="Genomic_DNA"/>
</dbReference>
<accession>A0ABY5E119</accession>
<feature type="transmembrane region" description="Helical" evidence="5">
    <location>
        <begin position="6"/>
        <end position="35"/>
    </location>
</feature>
<keyword evidence="5" id="KW-1003">Cell membrane</keyword>
<keyword evidence="4 5" id="KW-0472">Membrane</keyword>
<name>A0ABY5E119_9ACTN</name>